<evidence type="ECO:0008006" key="3">
    <source>
        <dbReference type="Google" id="ProtNLM"/>
    </source>
</evidence>
<dbReference type="Proteomes" id="UP001569154">
    <property type="component" value="Unassembled WGS sequence"/>
</dbReference>
<organism evidence="1 2">
    <name type="scientific">Enterovibrio norvegicus</name>
    <dbReference type="NCBI Taxonomy" id="188144"/>
    <lineage>
        <taxon>Bacteria</taxon>
        <taxon>Pseudomonadati</taxon>
        <taxon>Pseudomonadota</taxon>
        <taxon>Gammaproteobacteria</taxon>
        <taxon>Vibrionales</taxon>
        <taxon>Vibrionaceae</taxon>
        <taxon>Enterovibrio</taxon>
    </lineage>
</organism>
<evidence type="ECO:0000313" key="2">
    <source>
        <dbReference type="Proteomes" id="UP001569154"/>
    </source>
</evidence>
<dbReference type="SUPFAM" id="SSF53335">
    <property type="entry name" value="S-adenosyl-L-methionine-dependent methyltransferases"/>
    <property type="match status" value="1"/>
</dbReference>
<protein>
    <recommendedName>
        <fullName evidence="3">Methyltransferase domain-containing protein</fullName>
    </recommendedName>
</protein>
<gene>
    <name evidence="1" type="ORF">ACED35_14930</name>
</gene>
<name>A0ABV4L3X2_9GAMM</name>
<dbReference type="InterPro" id="IPR029063">
    <property type="entry name" value="SAM-dependent_MTases_sf"/>
</dbReference>
<sequence>MTREFLETKIRRVFDEFSNEEWCDLNSSLLNADSYFATVNQQKYILKYYGAYFCELYGMYEKFIREFKENELTVLSFGCGSGVDCEALNRVIVDLGKNIEINYVGIDIVNWNYRPNFPWATFKTMCASEIKTSDVADVDLFVFPKSLTELSKETRGRIGELISQGSSKEHIFFINTYVTDNAVDGNRVDGIAQFSTINNILKNANWSCSSSPTEYLYKTNGDWLGYNFNFFKLPDELKPFVEKLKVNCQNQDGSSECIKCDIDFIPILNSRYLAFNLLEYKRN</sequence>
<comment type="caution">
    <text evidence="1">The sequence shown here is derived from an EMBL/GenBank/DDBJ whole genome shotgun (WGS) entry which is preliminary data.</text>
</comment>
<accession>A0ABV4L3X2</accession>
<proteinExistence type="predicted"/>
<evidence type="ECO:0000313" key="1">
    <source>
        <dbReference type="EMBL" id="MEZ8082411.1"/>
    </source>
</evidence>
<dbReference type="EMBL" id="JBGONM010000035">
    <property type="protein sequence ID" value="MEZ8082411.1"/>
    <property type="molecule type" value="Genomic_DNA"/>
</dbReference>
<keyword evidence="2" id="KW-1185">Reference proteome</keyword>
<dbReference type="RefSeq" id="WP_122983387.1">
    <property type="nucleotide sequence ID" value="NZ_AJYG02000063.1"/>
</dbReference>
<reference evidence="1 2" key="1">
    <citation type="submission" date="2024-06" db="EMBL/GenBank/DDBJ databases">
        <authorList>
            <person name="Steensen K."/>
            <person name="Seneca J."/>
            <person name="Bartlau N."/>
            <person name="Yu A.X."/>
            <person name="Polz M.F."/>
        </authorList>
    </citation>
    <scope>NUCLEOTIDE SEQUENCE [LARGE SCALE GENOMIC DNA]</scope>
    <source>
        <strain evidence="1 2">1F260</strain>
    </source>
</reference>